<dbReference type="RefSeq" id="WP_168569422.1">
    <property type="nucleotide sequence ID" value="NZ_CP051167.1"/>
</dbReference>
<organism evidence="1 2">
    <name type="scientific">Oxynema aestuarii AP17</name>
    <dbReference type="NCBI Taxonomy" id="2064643"/>
    <lineage>
        <taxon>Bacteria</taxon>
        <taxon>Bacillati</taxon>
        <taxon>Cyanobacteriota</taxon>
        <taxon>Cyanophyceae</taxon>
        <taxon>Oscillatoriophycideae</taxon>
        <taxon>Oscillatoriales</taxon>
        <taxon>Oscillatoriaceae</taxon>
        <taxon>Oxynema</taxon>
        <taxon>Oxynema aestuarii</taxon>
    </lineage>
</organism>
<dbReference type="CDD" id="cd05483">
    <property type="entry name" value="retropepsin_like_bacteria"/>
    <property type="match status" value="1"/>
</dbReference>
<name>A0A6H1TXD0_9CYAN</name>
<accession>A0A6H1TXD0</accession>
<evidence type="ECO:0000313" key="2">
    <source>
        <dbReference type="Proteomes" id="UP000500857"/>
    </source>
</evidence>
<gene>
    <name evidence="1" type="ORF">HCG48_12300</name>
</gene>
<evidence type="ECO:0000313" key="1">
    <source>
        <dbReference type="EMBL" id="QIZ71268.1"/>
    </source>
</evidence>
<dbReference type="Gene3D" id="2.40.70.10">
    <property type="entry name" value="Acid Proteases"/>
    <property type="match status" value="1"/>
</dbReference>
<dbReference type="Pfam" id="PF13975">
    <property type="entry name" value="gag-asp_proteas"/>
    <property type="match status" value="1"/>
</dbReference>
<dbReference type="KEGG" id="oxy:HCG48_12300"/>
<dbReference type="EMBL" id="CP051167">
    <property type="protein sequence ID" value="QIZ71268.1"/>
    <property type="molecule type" value="Genomic_DNA"/>
</dbReference>
<dbReference type="InterPro" id="IPR034122">
    <property type="entry name" value="Retropepsin-like_bacterial"/>
</dbReference>
<keyword evidence="2" id="KW-1185">Reference proteome</keyword>
<evidence type="ECO:0008006" key="3">
    <source>
        <dbReference type="Google" id="ProtNLM"/>
    </source>
</evidence>
<proteinExistence type="predicted"/>
<dbReference type="AlphaFoldDB" id="A0A6H1TXD0"/>
<sequence length="187" mass="20193">MKKILGILLILAGGSFWSVPLRAQEYPGCFLIFDDENVIQLDEVCPLPPTVEGRAANPGFIEIPIKRRDAGIPVVDVLINGNKSFEMMFDTGASGTVITQTMAEQLGLEETGTARVNTASQNDLEVSVTQIDSIEINGIRADNLSVGISPTLDIGLLGQDFFGGYDVTIKEEIIEFRMRESASTGSP</sequence>
<protein>
    <recommendedName>
        <fullName evidence="3">Aspartyl protease</fullName>
    </recommendedName>
</protein>
<dbReference type="SUPFAM" id="SSF50630">
    <property type="entry name" value="Acid proteases"/>
    <property type="match status" value="1"/>
</dbReference>
<dbReference type="Proteomes" id="UP000500857">
    <property type="component" value="Chromosome"/>
</dbReference>
<dbReference type="InterPro" id="IPR021109">
    <property type="entry name" value="Peptidase_aspartic_dom_sf"/>
</dbReference>
<reference evidence="1 2" key="1">
    <citation type="submission" date="2020-04" db="EMBL/GenBank/DDBJ databases">
        <authorList>
            <person name="Basu S."/>
            <person name="Maruthanayagam V."/>
            <person name="Chakraborty S."/>
            <person name="Pramanik A."/>
            <person name="Mukherjee J."/>
            <person name="Brink B."/>
        </authorList>
    </citation>
    <scope>NUCLEOTIDE SEQUENCE [LARGE SCALE GENOMIC DNA]</scope>
    <source>
        <strain evidence="1 2">AP17</strain>
    </source>
</reference>